<reference evidence="9" key="2">
    <citation type="submission" date="2023-05" db="EMBL/GenBank/DDBJ databases">
        <authorList>
            <person name="Fouks B."/>
        </authorList>
    </citation>
    <scope>NUCLEOTIDE SEQUENCE</scope>
    <source>
        <strain evidence="9">Stay&amp;Tobe</strain>
        <tissue evidence="9">Testes</tissue>
    </source>
</reference>
<dbReference type="GO" id="GO:0005634">
    <property type="term" value="C:nucleus"/>
    <property type="evidence" value="ECO:0007669"/>
    <property type="project" value="UniProtKB-SubCell"/>
</dbReference>
<dbReference type="Pfam" id="PF00096">
    <property type="entry name" value="zf-C2H2"/>
    <property type="match status" value="2"/>
</dbReference>
<dbReference type="PANTHER" id="PTHR24394">
    <property type="entry name" value="ZINC FINGER PROTEIN"/>
    <property type="match status" value="1"/>
</dbReference>
<dbReference type="Proteomes" id="UP001233999">
    <property type="component" value="Unassembled WGS sequence"/>
</dbReference>
<name>A0AAD7ZT43_DIPPU</name>
<evidence type="ECO:0000256" key="3">
    <source>
        <dbReference type="ARBA" id="ARBA00022737"/>
    </source>
</evidence>
<keyword evidence="6" id="KW-0539">Nucleus</keyword>
<dbReference type="FunFam" id="3.30.160.60:FF:000100">
    <property type="entry name" value="Zinc finger 45-like"/>
    <property type="match status" value="1"/>
</dbReference>
<evidence type="ECO:0000313" key="10">
    <source>
        <dbReference type="Proteomes" id="UP001233999"/>
    </source>
</evidence>
<dbReference type="PROSITE" id="PS50157">
    <property type="entry name" value="ZINC_FINGER_C2H2_2"/>
    <property type="match status" value="2"/>
</dbReference>
<accession>A0AAD7ZT43</accession>
<reference evidence="9" key="1">
    <citation type="journal article" date="2023" name="IScience">
        <title>Live-bearing cockroach genome reveals convergent evolutionary mechanisms linked to viviparity in insects and beyond.</title>
        <authorList>
            <person name="Fouks B."/>
            <person name="Harrison M.C."/>
            <person name="Mikhailova A.A."/>
            <person name="Marchal E."/>
            <person name="English S."/>
            <person name="Carruthers M."/>
            <person name="Jennings E.C."/>
            <person name="Chiamaka E.L."/>
            <person name="Frigard R.A."/>
            <person name="Pippel M."/>
            <person name="Attardo G.M."/>
            <person name="Benoit J.B."/>
            <person name="Bornberg-Bauer E."/>
            <person name="Tobe S.S."/>
        </authorList>
    </citation>
    <scope>NUCLEOTIDE SEQUENCE</scope>
    <source>
        <strain evidence="9">Stay&amp;Tobe</strain>
    </source>
</reference>
<proteinExistence type="predicted"/>
<dbReference type="InterPro" id="IPR013087">
    <property type="entry name" value="Znf_C2H2_type"/>
</dbReference>
<evidence type="ECO:0000259" key="8">
    <source>
        <dbReference type="PROSITE" id="PS50157"/>
    </source>
</evidence>
<dbReference type="Gene3D" id="3.30.160.60">
    <property type="entry name" value="Classic Zinc Finger"/>
    <property type="match status" value="2"/>
</dbReference>
<dbReference type="GO" id="GO:0008270">
    <property type="term" value="F:zinc ion binding"/>
    <property type="evidence" value="ECO:0007669"/>
    <property type="project" value="UniProtKB-KW"/>
</dbReference>
<dbReference type="GO" id="GO:0000981">
    <property type="term" value="F:DNA-binding transcription factor activity, RNA polymerase II-specific"/>
    <property type="evidence" value="ECO:0007669"/>
    <property type="project" value="TreeGrafter"/>
</dbReference>
<keyword evidence="10" id="KW-1185">Reference proteome</keyword>
<dbReference type="SMART" id="SM00355">
    <property type="entry name" value="ZnF_C2H2"/>
    <property type="match status" value="2"/>
</dbReference>
<evidence type="ECO:0000256" key="7">
    <source>
        <dbReference type="PROSITE-ProRule" id="PRU00042"/>
    </source>
</evidence>
<evidence type="ECO:0000256" key="1">
    <source>
        <dbReference type="ARBA" id="ARBA00004123"/>
    </source>
</evidence>
<gene>
    <name evidence="9" type="ORF">L9F63_020212</name>
</gene>
<comment type="caution">
    <text evidence="9">The sequence shown here is derived from an EMBL/GenBank/DDBJ whole genome shotgun (WGS) entry which is preliminary data.</text>
</comment>
<dbReference type="SUPFAM" id="SSF57667">
    <property type="entry name" value="beta-beta-alpha zinc fingers"/>
    <property type="match status" value="1"/>
</dbReference>
<organism evidence="9 10">
    <name type="scientific">Diploptera punctata</name>
    <name type="common">Pacific beetle cockroach</name>
    <dbReference type="NCBI Taxonomy" id="6984"/>
    <lineage>
        <taxon>Eukaryota</taxon>
        <taxon>Metazoa</taxon>
        <taxon>Ecdysozoa</taxon>
        <taxon>Arthropoda</taxon>
        <taxon>Hexapoda</taxon>
        <taxon>Insecta</taxon>
        <taxon>Pterygota</taxon>
        <taxon>Neoptera</taxon>
        <taxon>Polyneoptera</taxon>
        <taxon>Dictyoptera</taxon>
        <taxon>Blattodea</taxon>
        <taxon>Blaberoidea</taxon>
        <taxon>Blaberidae</taxon>
        <taxon>Diplopterinae</taxon>
        <taxon>Diploptera</taxon>
    </lineage>
</organism>
<evidence type="ECO:0000256" key="5">
    <source>
        <dbReference type="ARBA" id="ARBA00022833"/>
    </source>
</evidence>
<dbReference type="EMBL" id="JASPKZ010007200">
    <property type="protein sequence ID" value="KAJ9586140.1"/>
    <property type="molecule type" value="Genomic_DNA"/>
</dbReference>
<keyword evidence="2" id="KW-0479">Metal-binding</keyword>
<feature type="domain" description="C2H2-type" evidence="8">
    <location>
        <begin position="59"/>
        <end position="86"/>
    </location>
</feature>
<dbReference type="AlphaFoldDB" id="A0AAD7ZT43"/>
<dbReference type="InterPro" id="IPR036236">
    <property type="entry name" value="Znf_C2H2_sf"/>
</dbReference>
<feature type="domain" description="C2H2-type" evidence="8">
    <location>
        <begin position="31"/>
        <end position="58"/>
    </location>
</feature>
<keyword evidence="5" id="KW-0862">Zinc</keyword>
<dbReference type="FunFam" id="3.30.160.60:FF:000065">
    <property type="entry name" value="B-cell CLL/lymphoma 6, member B"/>
    <property type="match status" value="1"/>
</dbReference>
<keyword evidence="3" id="KW-0677">Repeat</keyword>
<evidence type="ECO:0000256" key="4">
    <source>
        <dbReference type="ARBA" id="ARBA00022771"/>
    </source>
</evidence>
<feature type="non-terminal residue" evidence="9">
    <location>
        <position position="1"/>
    </location>
</feature>
<sequence>SILNIHLRSHNDEKPFKLMKSHSNVLNEKEFKCALCNKSFTQKGHLNIHLRSHSNEKPFKCSVCSKSFTRKCNRNNHLRLHCNEKSSDNC</sequence>
<evidence type="ECO:0000313" key="9">
    <source>
        <dbReference type="EMBL" id="KAJ9586140.1"/>
    </source>
</evidence>
<evidence type="ECO:0000256" key="6">
    <source>
        <dbReference type="ARBA" id="ARBA00023242"/>
    </source>
</evidence>
<feature type="non-terminal residue" evidence="9">
    <location>
        <position position="90"/>
    </location>
</feature>
<dbReference type="PANTHER" id="PTHR24394:SF29">
    <property type="entry name" value="MYONEURIN"/>
    <property type="match status" value="1"/>
</dbReference>
<keyword evidence="4 7" id="KW-0863">Zinc-finger</keyword>
<evidence type="ECO:0000256" key="2">
    <source>
        <dbReference type="ARBA" id="ARBA00022723"/>
    </source>
</evidence>
<dbReference type="PROSITE" id="PS00028">
    <property type="entry name" value="ZINC_FINGER_C2H2_1"/>
    <property type="match status" value="2"/>
</dbReference>
<comment type="subcellular location">
    <subcellularLocation>
        <location evidence="1">Nucleus</location>
    </subcellularLocation>
</comment>
<protein>
    <recommendedName>
        <fullName evidence="8">C2H2-type domain-containing protein</fullName>
    </recommendedName>
</protein>